<keyword evidence="1" id="KW-1133">Transmembrane helix</keyword>
<dbReference type="InterPro" id="IPR016024">
    <property type="entry name" value="ARM-type_fold"/>
</dbReference>
<dbReference type="InterPro" id="IPR011989">
    <property type="entry name" value="ARM-like"/>
</dbReference>
<comment type="caution">
    <text evidence="2">The sequence shown here is derived from an EMBL/GenBank/DDBJ whole genome shotgun (WGS) entry which is preliminary data.</text>
</comment>
<dbReference type="SUPFAM" id="SSF48371">
    <property type="entry name" value="ARM repeat"/>
    <property type="match status" value="3"/>
</dbReference>
<dbReference type="Gene3D" id="1.25.10.10">
    <property type="entry name" value="Leucine-rich Repeat Variant"/>
    <property type="match status" value="2"/>
</dbReference>
<evidence type="ECO:0000313" key="2">
    <source>
        <dbReference type="EMBL" id="KAF8696926.1"/>
    </source>
</evidence>
<proteinExistence type="predicted"/>
<dbReference type="Proteomes" id="UP000636709">
    <property type="component" value="Unassembled WGS sequence"/>
</dbReference>
<keyword evidence="1" id="KW-0472">Membrane</keyword>
<dbReference type="AlphaFoldDB" id="A0A835BDM0"/>
<protein>
    <submittedName>
        <fullName evidence="2">Uncharacterized protein</fullName>
    </submittedName>
</protein>
<feature type="transmembrane region" description="Helical" evidence="1">
    <location>
        <begin position="630"/>
        <end position="656"/>
    </location>
</feature>
<name>A0A835BDM0_9POAL</name>
<dbReference type="PANTHER" id="PTHR33115:SF43">
    <property type="entry name" value="BLE2 PROTEIN"/>
    <property type="match status" value="1"/>
</dbReference>
<keyword evidence="1" id="KW-0812">Transmembrane</keyword>
<dbReference type="OrthoDB" id="685383at2759"/>
<evidence type="ECO:0000256" key="1">
    <source>
        <dbReference type="SAM" id="Phobius"/>
    </source>
</evidence>
<sequence>MRLSDKQGHNVHSDGNSEHLAPALKIFYSMVLGQGTLYILACIGEFLFFPSLRGSLARALSDAKEEFQSVDLYYDYAHCKCMEDGILDPEDLGLVRFAVDSLNSNSRTKKLAAVQIMHSLLLTQGANKKLDVSEIITSTKAVVTLISMLGWTCPIDQDIRLLAAKITAELAGDLLIVGIPGTIQVISSLLDSEAKRYSDEDSFPVQGMIILKRLAHDLHNCEEISRATGLIPKIIGFITKDTASISEEQHNLIMTTSLKLVARLASVEGEIGIALRRKTLEQPFLLSNLIEILEGSNGCLDQWGAAIVIIAKLAVDEETRQKIGDFQVIIPKLTQTFLYRNESSKNTYCDNLVLRVVAGEALSKLAKEKTSYCSAILEETRYDVIEHLKNMLQEDEYAYDAASILWNLCGHSKDKLLHLGSLNIRLMSTLPVVLAKVMDTRRNKQLEALLVLASQLYNLNPERFTYEAVSHTNARRLVQKLVGALNSNQKFHPEYPRLRRGVLEVTIFIVESCPRYSTIFREEGMMEALSKVEIALLMVEKYKVFLGNAVSRGYEVDEPASTVSTAAALGCPSCPPNFSCFTHKGAVIVVLLIGSLQIPTAIARIVLSSVRLGDLHHNKYADNILEKSMVIFYMLTLCQGTFYIVACVSDLFSLFLRRSLARQLGLRGKRGARAIDLYYHSAYLKCMETGILAAGKEISLVSFAIESLSSSSRNKEQLAGLLILDSLLQQREELVSRITCCSKAVCALIGMLGWTNVRDRDIRLFAARVTAKLAGSLRITATPGMLKLVSSLLDGEDQLSTGLSSTKDAGHNNSQGSAGIKTRRQNSYVSRCWQRMKQRWTVLAERPLTHQDSFPVLGMLILQRLASDHDNCAEICRATSLISKITGFISYNSSNSAQQKVVVSSSLNLVRMLASTGGKIGVMLRQELWEDPFLLDNLTGMLDDSRSSIKVWEPAVDIIAKLALAEDARKEIGSNKVIIDKLMHAFLGINGPTNMHYGHPLRLAAGEALANLTIENPANCLAILEEPRYELIKDIKDMLWHDKYRYVAATLLQNLCAHCRDKMHYLGANDHLSYALPWICTIIPECVHSLESHLDVSAFVQKMVSALLANKKPSPEYPRMRRLIVELTISIIESHPHYTTIFIKGGMLEALSKIESIPSKVERYRIFLGNEGVVLESGLPLPIIIARAKGLFDSATLGAHH</sequence>
<feature type="transmembrane region" description="Helical" evidence="1">
    <location>
        <begin position="586"/>
        <end position="610"/>
    </location>
</feature>
<dbReference type="EMBL" id="JACEFO010001880">
    <property type="protein sequence ID" value="KAF8696926.1"/>
    <property type="molecule type" value="Genomic_DNA"/>
</dbReference>
<keyword evidence="3" id="KW-1185">Reference proteome</keyword>
<evidence type="ECO:0000313" key="3">
    <source>
        <dbReference type="Proteomes" id="UP000636709"/>
    </source>
</evidence>
<accession>A0A835BDM0</accession>
<reference evidence="2" key="1">
    <citation type="submission" date="2020-07" db="EMBL/GenBank/DDBJ databases">
        <title>Genome sequence and genetic diversity analysis of an under-domesticated orphan crop, white fonio (Digitaria exilis).</title>
        <authorList>
            <person name="Bennetzen J.L."/>
            <person name="Chen S."/>
            <person name="Ma X."/>
            <person name="Wang X."/>
            <person name="Yssel A.E.J."/>
            <person name="Chaluvadi S.R."/>
            <person name="Johnson M."/>
            <person name="Gangashetty P."/>
            <person name="Hamidou F."/>
            <person name="Sanogo M.D."/>
            <person name="Zwaenepoel A."/>
            <person name="Wallace J."/>
            <person name="Van De Peer Y."/>
            <person name="Van Deynze A."/>
        </authorList>
    </citation>
    <scope>NUCLEOTIDE SEQUENCE</scope>
    <source>
        <tissue evidence="2">Leaves</tissue>
    </source>
</reference>
<gene>
    <name evidence="2" type="ORF">HU200_036570</name>
</gene>
<feature type="transmembrane region" description="Helical" evidence="1">
    <location>
        <begin position="26"/>
        <end position="49"/>
    </location>
</feature>
<dbReference type="PANTHER" id="PTHR33115">
    <property type="entry name" value="ARM REPEAT SUPERFAMILY PROTEIN"/>
    <property type="match status" value="1"/>
</dbReference>
<organism evidence="2 3">
    <name type="scientific">Digitaria exilis</name>
    <dbReference type="NCBI Taxonomy" id="1010633"/>
    <lineage>
        <taxon>Eukaryota</taxon>
        <taxon>Viridiplantae</taxon>
        <taxon>Streptophyta</taxon>
        <taxon>Embryophyta</taxon>
        <taxon>Tracheophyta</taxon>
        <taxon>Spermatophyta</taxon>
        <taxon>Magnoliopsida</taxon>
        <taxon>Liliopsida</taxon>
        <taxon>Poales</taxon>
        <taxon>Poaceae</taxon>
        <taxon>PACMAD clade</taxon>
        <taxon>Panicoideae</taxon>
        <taxon>Panicodae</taxon>
        <taxon>Paniceae</taxon>
        <taxon>Anthephorinae</taxon>
        <taxon>Digitaria</taxon>
    </lineage>
</organism>